<dbReference type="Pfam" id="PF10509">
    <property type="entry name" value="GalKase_gal_bdg"/>
    <property type="match status" value="1"/>
</dbReference>
<protein>
    <submittedName>
        <fullName evidence="6">GalKase_gal_bdg domain-containing protein</fullName>
    </submittedName>
</protein>
<dbReference type="GO" id="GO:0004335">
    <property type="term" value="F:galactokinase activity"/>
    <property type="evidence" value="ECO:0007669"/>
    <property type="project" value="TreeGrafter"/>
</dbReference>
<keyword evidence="5" id="KW-1185">Reference proteome</keyword>
<dbReference type="AlphaFoldDB" id="A0A0R3VXU6"/>
<dbReference type="PROSITE" id="PS00106">
    <property type="entry name" value="GALACTOKINASE"/>
    <property type="match status" value="1"/>
</dbReference>
<dbReference type="PANTHER" id="PTHR10457:SF7">
    <property type="entry name" value="GALACTOKINASE-RELATED"/>
    <property type="match status" value="1"/>
</dbReference>
<dbReference type="PANTHER" id="PTHR10457">
    <property type="entry name" value="MEVALONATE KINASE/GALACTOKINASE"/>
    <property type="match status" value="1"/>
</dbReference>
<dbReference type="OrthoDB" id="275179at2759"/>
<evidence type="ECO:0000313" key="4">
    <source>
        <dbReference type="EMBL" id="VDK24637.1"/>
    </source>
</evidence>
<evidence type="ECO:0000313" key="5">
    <source>
        <dbReference type="Proteomes" id="UP000282613"/>
    </source>
</evidence>
<reference evidence="6" key="1">
    <citation type="submission" date="2017-02" db="UniProtKB">
        <authorList>
            <consortium name="WormBaseParasite"/>
        </authorList>
    </citation>
    <scope>IDENTIFICATION</scope>
</reference>
<evidence type="ECO:0000256" key="2">
    <source>
        <dbReference type="ARBA" id="ARBA00022840"/>
    </source>
</evidence>
<dbReference type="Proteomes" id="UP000282613">
    <property type="component" value="Unassembled WGS sequence"/>
</dbReference>
<dbReference type="InterPro" id="IPR020568">
    <property type="entry name" value="Ribosomal_Su5_D2-typ_SF"/>
</dbReference>
<reference evidence="4 5" key="2">
    <citation type="submission" date="2018-11" db="EMBL/GenBank/DDBJ databases">
        <authorList>
            <consortium name="Pathogen Informatics"/>
        </authorList>
    </citation>
    <scope>NUCLEOTIDE SEQUENCE [LARGE SCALE GENOMIC DNA]</scope>
</reference>
<gene>
    <name evidence="4" type="ORF">TASK_LOCUS2241</name>
</gene>
<sequence>MPEVRVPPLLELLEAADDKFIELFGSIPSIRVVAPGRVNLIGEHTDYNGGYVLPMAGLRAQIRPCGASRVKRFLPPAQLTSLGSCLLRSEHHQRHMYVTGGSCLSQMITSDGEVERGTARCVAVEIPVLSCFQ</sequence>
<dbReference type="InterPro" id="IPR014721">
    <property type="entry name" value="Ribsml_uS5_D2-typ_fold_subgr"/>
</dbReference>
<keyword evidence="1" id="KW-0547">Nucleotide-binding</keyword>
<dbReference type="Gene3D" id="3.30.230.10">
    <property type="match status" value="1"/>
</dbReference>
<keyword evidence="2" id="KW-0067">ATP-binding</keyword>
<feature type="domain" description="Galactokinase N-terminal" evidence="3">
    <location>
        <begin position="19"/>
        <end position="56"/>
    </location>
</feature>
<dbReference type="GO" id="GO:0005829">
    <property type="term" value="C:cytosol"/>
    <property type="evidence" value="ECO:0007669"/>
    <property type="project" value="TreeGrafter"/>
</dbReference>
<evidence type="ECO:0000256" key="1">
    <source>
        <dbReference type="ARBA" id="ARBA00022741"/>
    </source>
</evidence>
<dbReference type="GO" id="GO:0006012">
    <property type="term" value="P:galactose metabolic process"/>
    <property type="evidence" value="ECO:0007669"/>
    <property type="project" value="TreeGrafter"/>
</dbReference>
<dbReference type="InterPro" id="IPR019741">
    <property type="entry name" value="Galactokinase_CS"/>
</dbReference>
<evidence type="ECO:0000313" key="6">
    <source>
        <dbReference type="WBParaSite" id="TASK_0000224001-mRNA-1"/>
    </source>
</evidence>
<proteinExistence type="predicted"/>
<dbReference type="EMBL" id="UYRS01001265">
    <property type="protein sequence ID" value="VDK24637.1"/>
    <property type="molecule type" value="Genomic_DNA"/>
</dbReference>
<organism evidence="6">
    <name type="scientific">Taenia asiatica</name>
    <name type="common">Asian tapeworm</name>
    <dbReference type="NCBI Taxonomy" id="60517"/>
    <lineage>
        <taxon>Eukaryota</taxon>
        <taxon>Metazoa</taxon>
        <taxon>Spiralia</taxon>
        <taxon>Lophotrochozoa</taxon>
        <taxon>Platyhelminthes</taxon>
        <taxon>Cestoda</taxon>
        <taxon>Eucestoda</taxon>
        <taxon>Cyclophyllidea</taxon>
        <taxon>Taeniidae</taxon>
        <taxon>Taenia</taxon>
    </lineage>
</organism>
<dbReference type="WBParaSite" id="TASK_0000224001-mRNA-1">
    <property type="protein sequence ID" value="TASK_0000224001-mRNA-1"/>
    <property type="gene ID" value="TASK_0000224001"/>
</dbReference>
<accession>A0A0R3VXU6</accession>
<dbReference type="STRING" id="60517.A0A0R3VXU6"/>
<name>A0A0R3VXU6_TAEAS</name>
<dbReference type="SUPFAM" id="SSF54211">
    <property type="entry name" value="Ribosomal protein S5 domain 2-like"/>
    <property type="match status" value="1"/>
</dbReference>
<dbReference type="GO" id="GO:0005524">
    <property type="term" value="F:ATP binding"/>
    <property type="evidence" value="ECO:0007669"/>
    <property type="project" value="UniProtKB-KW"/>
</dbReference>
<dbReference type="InterPro" id="IPR019539">
    <property type="entry name" value="GalKase_N"/>
</dbReference>
<evidence type="ECO:0000259" key="3">
    <source>
        <dbReference type="Pfam" id="PF10509"/>
    </source>
</evidence>